<name>A0A7R8ZWR4_9CRUS</name>
<feature type="non-terminal residue" evidence="9">
    <location>
        <position position="1"/>
    </location>
</feature>
<feature type="compositionally biased region" description="Low complexity" evidence="7">
    <location>
        <begin position="58"/>
        <end position="73"/>
    </location>
</feature>
<feature type="compositionally biased region" description="Basic and acidic residues" evidence="7">
    <location>
        <begin position="19"/>
        <end position="42"/>
    </location>
</feature>
<evidence type="ECO:0000256" key="3">
    <source>
        <dbReference type="ARBA" id="ARBA00012485"/>
    </source>
</evidence>
<dbReference type="GO" id="GO:0000209">
    <property type="term" value="P:protein polyubiquitination"/>
    <property type="evidence" value="ECO:0007669"/>
    <property type="project" value="TreeGrafter"/>
</dbReference>
<dbReference type="Gene3D" id="3.90.1750.10">
    <property type="entry name" value="Hect, E3 ligase catalytic domains"/>
    <property type="match status" value="1"/>
</dbReference>
<dbReference type="GO" id="GO:0005634">
    <property type="term" value="C:nucleus"/>
    <property type="evidence" value="ECO:0007669"/>
    <property type="project" value="TreeGrafter"/>
</dbReference>
<comment type="catalytic activity">
    <reaction evidence="1">
        <text>S-ubiquitinyl-[E2 ubiquitin-conjugating enzyme]-L-cysteine + [acceptor protein]-L-lysine = [E2 ubiquitin-conjugating enzyme]-L-cysteine + N(6)-ubiquitinyl-[acceptor protein]-L-lysine.</text>
        <dbReference type="EC" id="2.3.2.26"/>
    </reaction>
</comment>
<feature type="domain" description="HECT" evidence="8">
    <location>
        <begin position="185"/>
        <end position="262"/>
    </location>
</feature>
<evidence type="ECO:0000313" key="9">
    <source>
        <dbReference type="EMBL" id="CAD7237305.1"/>
    </source>
</evidence>
<evidence type="ECO:0000256" key="1">
    <source>
        <dbReference type="ARBA" id="ARBA00000885"/>
    </source>
</evidence>
<proteinExistence type="predicted"/>
<reference evidence="9" key="1">
    <citation type="submission" date="2020-11" db="EMBL/GenBank/DDBJ databases">
        <authorList>
            <person name="Tran Van P."/>
        </authorList>
    </citation>
    <scope>NUCLEOTIDE SEQUENCE</scope>
</reference>
<dbReference type="PROSITE" id="PS50237">
    <property type="entry name" value="HECT"/>
    <property type="match status" value="1"/>
</dbReference>
<dbReference type="GO" id="GO:0006511">
    <property type="term" value="P:ubiquitin-dependent protein catabolic process"/>
    <property type="evidence" value="ECO:0007669"/>
    <property type="project" value="TreeGrafter"/>
</dbReference>
<dbReference type="InterPro" id="IPR000569">
    <property type="entry name" value="HECT_dom"/>
</dbReference>
<accession>A0A7R8ZWR4</accession>
<protein>
    <recommendedName>
        <fullName evidence="3">HECT-type E3 ubiquitin transferase</fullName>
        <ecNumber evidence="3">2.3.2.26</ecNumber>
    </recommendedName>
</protein>
<evidence type="ECO:0000256" key="6">
    <source>
        <dbReference type="PROSITE-ProRule" id="PRU00104"/>
    </source>
</evidence>
<gene>
    <name evidence="9" type="ORF">CTOB1V02_LOCUS15120</name>
</gene>
<dbReference type="GO" id="GO:0061630">
    <property type="term" value="F:ubiquitin protein ligase activity"/>
    <property type="evidence" value="ECO:0007669"/>
    <property type="project" value="UniProtKB-EC"/>
</dbReference>
<evidence type="ECO:0000259" key="8">
    <source>
        <dbReference type="PROSITE" id="PS50237"/>
    </source>
</evidence>
<dbReference type="EC" id="2.3.2.26" evidence="3"/>
<evidence type="ECO:0000256" key="7">
    <source>
        <dbReference type="SAM" id="MobiDB-lite"/>
    </source>
</evidence>
<comment type="pathway">
    <text evidence="2">Protein modification; protein ubiquitination.</text>
</comment>
<sequence length="262" mass="30062">VLQPTVEAFFLVHALDLEKSTSRSRPERETRESQVAHIHREVAPLSPLPSTSQEPPITASTSGAAGSSTASSAKSNILPMDASVPSPASPSVTAENVAEQKFLRFAERHRTVLNQILRQSTVHLPDGPFYILVDHTRLLDFDVKRRYFRTELERMDDGIRREDMAVHIKREHIFEDSFRELFRRSKDEWKNRFYIVFEGEEGQDAGGLLREWYVVISREIFNPMYALFTTSPGDRVTYMINSSSYINPNHLLYYKFIGRVIG</sequence>
<dbReference type="InterPro" id="IPR035983">
    <property type="entry name" value="Hect_E3_ubiquitin_ligase"/>
</dbReference>
<keyword evidence="5 6" id="KW-0833">Ubl conjugation pathway</keyword>
<dbReference type="PANTHER" id="PTHR11254">
    <property type="entry name" value="HECT DOMAIN UBIQUITIN-PROTEIN LIGASE"/>
    <property type="match status" value="1"/>
</dbReference>
<dbReference type="InterPro" id="IPR050409">
    <property type="entry name" value="E3_ubiq-protein_ligase"/>
</dbReference>
<dbReference type="OrthoDB" id="423283at2759"/>
<dbReference type="PANTHER" id="PTHR11254:SF67">
    <property type="entry name" value="E3 UBIQUITIN-PROTEIN LIGASE HUWE1"/>
    <property type="match status" value="1"/>
</dbReference>
<dbReference type="GO" id="GO:0005737">
    <property type="term" value="C:cytoplasm"/>
    <property type="evidence" value="ECO:0007669"/>
    <property type="project" value="TreeGrafter"/>
</dbReference>
<organism evidence="9">
    <name type="scientific">Cyprideis torosa</name>
    <dbReference type="NCBI Taxonomy" id="163714"/>
    <lineage>
        <taxon>Eukaryota</taxon>
        <taxon>Metazoa</taxon>
        <taxon>Ecdysozoa</taxon>
        <taxon>Arthropoda</taxon>
        <taxon>Crustacea</taxon>
        <taxon>Oligostraca</taxon>
        <taxon>Ostracoda</taxon>
        <taxon>Podocopa</taxon>
        <taxon>Podocopida</taxon>
        <taxon>Cytherocopina</taxon>
        <taxon>Cytheroidea</taxon>
        <taxon>Cytherideidae</taxon>
        <taxon>Cyprideis</taxon>
    </lineage>
</organism>
<dbReference type="AlphaFoldDB" id="A0A7R8ZWR4"/>
<evidence type="ECO:0000256" key="2">
    <source>
        <dbReference type="ARBA" id="ARBA00004906"/>
    </source>
</evidence>
<dbReference type="FunFam" id="3.90.1750.10:FF:000079">
    <property type="entry name" value="E3 ubiquitin-protein ligase"/>
    <property type="match status" value="1"/>
</dbReference>
<dbReference type="GO" id="GO:0009966">
    <property type="term" value="P:regulation of signal transduction"/>
    <property type="evidence" value="ECO:0007669"/>
    <property type="project" value="UniProtKB-ARBA"/>
</dbReference>
<evidence type="ECO:0000256" key="4">
    <source>
        <dbReference type="ARBA" id="ARBA00022679"/>
    </source>
</evidence>
<dbReference type="SUPFAM" id="SSF56204">
    <property type="entry name" value="Hect, E3 ligase catalytic domain"/>
    <property type="match status" value="1"/>
</dbReference>
<dbReference type="EMBL" id="OB686637">
    <property type="protein sequence ID" value="CAD7237305.1"/>
    <property type="molecule type" value="Genomic_DNA"/>
</dbReference>
<feature type="non-terminal residue" evidence="9">
    <location>
        <position position="262"/>
    </location>
</feature>
<keyword evidence="4" id="KW-0808">Transferase</keyword>
<comment type="caution">
    <text evidence="6">Lacks conserved residue(s) required for the propagation of feature annotation.</text>
</comment>
<evidence type="ECO:0000256" key="5">
    <source>
        <dbReference type="ARBA" id="ARBA00022786"/>
    </source>
</evidence>
<feature type="region of interest" description="Disordered" evidence="7">
    <location>
        <begin position="19"/>
        <end position="73"/>
    </location>
</feature>